<dbReference type="EMBL" id="UINC01058647">
    <property type="protein sequence ID" value="SVB81149.1"/>
    <property type="molecule type" value="Genomic_DNA"/>
</dbReference>
<accession>A0A382H1T1</accession>
<proteinExistence type="predicted"/>
<reference evidence="2" key="1">
    <citation type="submission" date="2018-05" db="EMBL/GenBank/DDBJ databases">
        <authorList>
            <person name="Lanie J.A."/>
            <person name="Ng W.-L."/>
            <person name="Kazmierczak K.M."/>
            <person name="Andrzejewski T.M."/>
            <person name="Davidsen T.M."/>
            <person name="Wayne K.J."/>
            <person name="Tettelin H."/>
            <person name="Glass J.I."/>
            <person name="Rusch D."/>
            <person name="Podicherti R."/>
            <person name="Tsui H.-C.T."/>
            <person name="Winkler M.E."/>
        </authorList>
    </citation>
    <scope>NUCLEOTIDE SEQUENCE</scope>
</reference>
<evidence type="ECO:0000256" key="1">
    <source>
        <dbReference type="SAM" id="Phobius"/>
    </source>
</evidence>
<protein>
    <submittedName>
        <fullName evidence="2">Uncharacterized protein</fullName>
    </submittedName>
</protein>
<sequence length="128" mass="14167">MPAPLPIRRLVWIAFWSLSLLVALLATNISIALVSLVLLVQGIWGSFLGEKLAEKVSNSLPSDDWEGILRQMEEKKPEPSDEKKASNVEEIKCTNCQQRLNIPRNHTGLAGCPACMMKILLKDGVITD</sequence>
<keyword evidence="1" id="KW-0812">Transmembrane</keyword>
<feature type="transmembrane region" description="Helical" evidence="1">
    <location>
        <begin position="12"/>
        <end position="40"/>
    </location>
</feature>
<keyword evidence="1" id="KW-1133">Transmembrane helix</keyword>
<gene>
    <name evidence="2" type="ORF">METZ01_LOCUS234003</name>
</gene>
<evidence type="ECO:0000313" key="2">
    <source>
        <dbReference type="EMBL" id="SVB81149.1"/>
    </source>
</evidence>
<keyword evidence="1" id="KW-0472">Membrane</keyword>
<name>A0A382H1T1_9ZZZZ</name>
<organism evidence="2">
    <name type="scientific">marine metagenome</name>
    <dbReference type="NCBI Taxonomy" id="408172"/>
    <lineage>
        <taxon>unclassified sequences</taxon>
        <taxon>metagenomes</taxon>
        <taxon>ecological metagenomes</taxon>
    </lineage>
</organism>
<dbReference type="AlphaFoldDB" id="A0A382H1T1"/>